<proteinExistence type="predicted"/>
<evidence type="ECO:0000313" key="1">
    <source>
        <dbReference type="EMBL" id="CCD13949.1"/>
    </source>
</evidence>
<gene>
    <name evidence="1" type="ORF">TCIL3000_0_46340</name>
</gene>
<comment type="caution">
    <text evidence="1">The sequence shown here is derived from an EMBL/GenBank/DDBJ whole genome shotgun (WGS) entry which is preliminary data.</text>
</comment>
<evidence type="ECO:0000313" key="2">
    <source>
        <dbReference type="Proteomes" id="UP000000702"/>
    </source>
</evidence>
<organism evidence="1 2">
    <name type="scientific">Trypanosoma congolense (strain IL3000)</name>
    <dbReference type="NCBI Taxonomy" id="1068625"/>
    <lineage>
        <taxon>Eukaryota</taxon>
        <taxon>Discoba</taxon>
        <taxon>Euglenozoa</taxon>
        <taxon>Kinetoplastea</taxon>
        <taxon>Metakinetoplastina</taxon>
        <taxon>Trypanosomatida</taxon>
        <taxon>Trypanosomatidae</taxon>
        <taxon>Trypanosoma</taxon>
        <taxon>Nannomonas</taxon>
    </lineage>
</organism>
<reference evidence="2" key="1">
    <citation type="submission" date="2011-07" db="EMBL/GenBank/DDBJ databases">
        <title>Divergent evolution of antigenic variation in African trypanosomes.</title>
        <authorList>
            <person name="Jackson A.P."/>
            <person name="Berry A."/>
            <person name="Allison H.C."/>
            <person name="Burton P."/>
            <person name="Anderson J."/>
            <person name="Aslett M."/>
            <person name="Brown R."/>
            <person name="Corton N."/>
            <person name="Harris D."/>
            <person name="Hauser H."/>
            <person name="Gamble J."/>
            <person name="Gilderthorp R."/>
            <person name="McQuillan J."/>
            <person name="Quail M.A."/>
            <person name="Sanders M."/>
            <person name="Van Tonder A."/>
            <person name="Ginger M.L."/>
            <person name="Donelson J.E."/>
            <person name="Field M.C."/>
            <person name="Barry J.D."/>
            <person name="Berriman M."/>
            <person name="Hertz-Fowler C."/>
        </authorList>
    </citation>
    <scope>NUCLEOTIDE SEQUENCE [LARGE SCALE GENOMIC DNA]</scope>
    <source>
        <strain evidence="2">IL3000</strain>
    </source>
</reference>
<dbReference type="EMBL" id="CAEQ01001334">
    <property type="protein sequence ID" value="CCD13949.1"/>
    <property type="molecule type" value="Genomic_DNA"/>
</dbReference>
<dbReference type="Proteomes" id="UP000000702">
    <property type="component" value="Unassembled WGS sequence"/>
</dbReference>
<dbReference type="AlphaFoldDB" id="F9W9P5"/>
<reference evidence="1 2" key="2">
    <citation type="journal article" date="2012" name="Proc. Natl. Acad. Sci. U.S.A.">
        <title>Antigenic diversity is generated by distinct evolutionary mechanisms in African trypanosome species.</title>
        <authorList>
            <person name="Jackson A.P."/>
            <person name="Berry A."/>
            <person name="Aslett M."/>
            <person name="Allison H.C."/>
            <person name="Burton P."/>
            <person name="Vavrova-Anderson J."/>
            <person name="Brown R."/>
            <person name="Browne H."/>
            <person name="Corton N."/>
            <person name="Hauser H."/>
            <person name="Gamble J."/>
            <person name="Gilderthorp R."/>
            <person name="Marcello L."/>
            <person name="McQuillan J."/>
            <person name="Otto T.D."/>
            <person name="Quail M.A."/>
            <person name="Sanders M.J."/>
            <person name="van Tonder A."/>
            <person name="Ginger M.L."/>
            <person name="Field M.C."/>
            <person name="Barry J.D."/>
            <person name="Hertz-Fowler C."/>
            <person name="Berriman M."/>
        </authorList>
    </citation>
    <scope>NUCLEOTIDE SEQUENCE [LARGE SCALE GENOMIC DNA]</scope>
    <source>
        <strain evidence="1 2">IL3000</strain>
    </source>
</reference>
<sequence>MGRLGKRFSQEPSPLGGLLKNFFHSLEKRFLSLVVVVLTVQVTGFMQDTTEKLPRFLLRVLGLEHGPRHILDRQSLKIPLARTLLPENDSPSRLVERVGASMVFHKAVQRLQLAQEREEKFVHGRLRIQGIAQGRGPPPHGQCLQVPSALVLKDDLSHGLSEGCRW</sequence>
<keyword evidence="2" id="KW-1185">Reference proteome</keyword>
<name>F9W9P5_TRYCI</name>
<dbReference type="VEuPathDB" id="TriTrypDB:TcIL3000_0_46340"/>
<accession>F9W9P5</accession>
<protein>
    <submittedName>
        <fullName evidence="1">WGS project CAEQ00000000 data, annotated contig 1883</fullName>
    </submittedName>
</protein>